<keyword evidence="2" id="KW-1185">Reference proteome</keyword>
<accession>A0A401SV78</accession>
<gene>
    <name evidence="1" type="ORF">chiPu_0012780</name>
</gene>
<organism evidence="1 2">
    <name type="scientific">Chiloscyllium punctatum</name>
    <name type="common">Brownbanded bambooshark</name>
    <name type="synonym">Hemiscyllium punctatum</name>
    <dbReference type="NCBI Taxonomy" id="137246"/>
    <lineage>
        <taxon>Eukaryota</taxon>
        <taxon>Metazoa</taxon>
        <taxon>Chordata</taxon>
        <taxon>Craniata</taxon>
        <taxon>Vertebrata</taxon>
        <taxon>Chondrichthyes</taxon>
        <taxon>Elasmobranchii</taxon>
        <taxon>Galeomorphii</taxon>
        <taxon>Galeoidea</taxon>
        <taxon>Orectolobiformes</taxon>
        <taxon>Hemiscylliidae</taxon>
        <taxon>Chiloscyllium</taxon>
    </lineage>
</organism>
<dbReference type="EMBL" id="BEZZ01000586">
    <property type="protein sequence ID" value="GCC34307.1"/>
    <property type="molecule type" value="Genomic_DNA"/>
</dbReference>
<evidence type="ECO:0000313" key="1">
    <source>
        <dbReference type="EMBL" id="GCC34307.1"/>
    </source>
</evidence>
<evidence type="ECO:0000313" key="2">
    <source>
        <dbReference type="Proteomes" id="UP000287033"/>
    </source>
</evidence>
<name>A0A401SV78_CHIPU</name>
<dbReference type="AlphaFoldDB" id="A0A401SV78"/>
<proteinExistence type="predicted"/>
<dbReference type="Proteomes" id="UP000287033">
    <property type="component" value="Unassembled WGS sequence"/>
</dbReference>
<reference evidence="1 2" key="1">
    <citation type="journal article" date="2018" name="Nat. Ecol. Evol.">
        <title>Shark genomes provide insights into elasmobranch evolution and the origin of vertebrates.</title>
        <authorList>
            <person name="Hara Y"/>
            <person name="Yamaguchi K"/>
            <person name="Onimaru K"/>
            <person name="Kadota M"/>
            <person name="Koyanagi M"/>
            <person name="Keeley SD"/>
            <person name="Tatsumi K"/>
            <person name="Tanaka K"/>
            <person name="Motone F"/>
            <person name="Kageyama Y"/>
            <person name="Nozu R"/>
            <person name="Adachi N"/>
            <person name="Nishimura O"/>
            <person name="Nakagawa R"/>
            <person name="Tanegashima C"/>
            <person name="Kiyatake I"/>
            <person name="Matsumoto R"/>
            <person name="Murakumo K"/>
            <person name="Nishida K"/>
            <person name="Terakita A"/>
            <person name="Kuratani S"/>
            <person name="Sato K"/>
            <person name="Hyodo S Kuraku.S."/>
        </authorList>
    </citation>
    <scope>NUCLEOTIDE SEQUENCE [LARGE SCALE GENOMIC DNA]</scope>
</reference>
<sequence>MGWLSCRLDPTRGGRVVSEWLQYIQSPVRALCVCARLRACAPLLSITTTTTTTGGGGGSWAPVLGLDRCVVSEHSHFTVEEFILLHHGYRGFRVSIKICV</sequence>
<comment type="caution">
    <text evidence="1">The sequence shown here is derived from an EMBL/GenBank/DDBJ whole genome shotgun (WGS) entry which is preliminary data.</text>
</comment>
<protein>
    <submittedName>
        <fullName evidence="1">Uncharacterized protein</fullName>
    </submittedName>
</protein>